<evidence type="ECO:0000256" key="2">
    <source>
        <dbReference type="ARBA" id="ARBA00023235"/>
    </source>
</evidence>
<dbReference type="Proteomes" id="UP001152049">
    <property type="component" value="Unassembled WGS sequence"/>
</dbReference>
<keyword evidence="4" id="KW-1185">Reference proteome</keyword>
<organism evidence="3 4">
    <name type="scientific">Fusarium torreyae</name>
    <dbReference type="NCBI Taxonomy" id="1237075"/>
    <lineage>
        <taxon>Eukaryota</taxon>
        <taxon>Fungi</taxon>
        <taxon>Dikarya</taxon>
        <taxon>Ascomycota</taxon>
        <taxon>Pezizomycotina</taxon>
        <taxon>Sordariomycetes</taxon>
        <taxon>Hypocreomycetidae</taxon>
        <taxon>Hypocreales</taxon>
        <taxon>Nectriaceae</taxon>
        <taxon>Fusarium</taxon>
    </lineage>
</organism>
<dbReference type="PANTHER" id="PTHR21198">
    <property type="entry name" value="GLUTAMATE RACEMASE"/>
    <property type="match status" value="1"/>
</dbReference>
<accession>A0A9W8RL39</accession>
<gene>
    <name evidence="3" type="ORF">NW762_013105</name>
</gene>
<reference evidence="3" key="1">
    <citation type="submission" date="2022-09" db="EMBL/GenBank/DDBJ databases">
        <title>Fusarium specimens isolated from Avocado Roots.</title>
        <authorList>
            <person name="Stajich J."/>
            <person name="Roper C."/>
            <person name="Heimlech-Rivalta G."/>
        </authorList>
    </citation>
    <scope>NUCLEOTIDE SEQUENCE</scope>
    <source>
        <strain evidence="3">CF00136</strain>
    </source>
</reference>
<dbReference type="InterPro" id="IPR015942">
    <property type="entry name" value="Asp/Glu/hydantoin_racemase"/>
</dbReference>
<dbReference type="InterPro" id="IPR004380">
    <property type="entry name" value="Asp_race"/>
</dbReference>
<protein>
    <recommendedName>
        <fullName evidence="5">Aspartate racemase</fullName>
    </recommendedName>
</protein>
<dbReference type="AlphaFoldDB" id="A0A9W8RL39"/>
<dbReference type="InterPro" id="IPR001920">
    <property type="entry name" value="Asp/Glu_race"/>
</dbReference>
<dbReference type="NCBIfam" id="TIGR00035">
    <property type="entry name" value="asp_race"/>
    <property type="match status" value="1"/>
</dbReference>
<name>A0A9W8RL39_9HYPO</name>
<dbReference type="EMBL" id="JAOQAZ010000039">
    <property type="protein sequence ID" value="KAJ4247430.1"/>
    <property type="molecule type" value="Genomic_DNA"/>
</dbReference>
<evidence type="ECO:0000313" key="3">
    <source>
        <dbReference type="EMBL" id="KAJ4247430.1"/>
    </source>
</evidence>
<comment type="similarity">
    <text evidence="1">Belongs to the aspartate/glutamate racemases family.</text>
</comment>
<evidence type="ECO:0008006" key="5">
    <source>
        <dbReference type="Google" id="ProtNLM"/>
    </source>
</evidence>
<dbReference type="GO" id="GO:0047661">
    <property type="term" value="F:amino-acid racemase activity"/>
    <property type="evidence" value="ECO:0007669"/>
    <property type="project" value="InterPro"/>
</dbReference>
<dbReference type="Pfam" id="PF01177">
    <property type="entry name" value="Asp_Glu_race"/>
    <property type="match status" value="1"/>
</dbReference>
<keyword evidence="2" id="KW-0413">Isomerase</keyword>
<comment type="caution">
    <text evidence="3">The sequence shown here is derived from an EMBL/GenBank/DDBJ whole genome shotgun (WGS) entry which is preliminary data.</text>
</comment>
<dbReference type="OrthoDB" id="187836at2759"/>
<dbReference type="PANTHER" id="PTHR21198:SF7">
    <property type="entry name" value="ASPARTATE-GLUTAMATE RACEMASE FAMILY"/>
    <property type="match status" value="1"/>
</dbReference>
<dbReference type="SUPFAM" id="SSF53681">
    <property type="entry name" value="Aspartate/glutamate racemase"/>
    <property type="match status" value="2"/>
</dbReference>
<dbReference type="Gene3D" id="3.40.50.1860">
    <property type="match status" value="2"/>
</dbReference>
<sequence>MTRVVGLIGGMSWRTTSLYYQEINRRVGSKMGGVHSANLLIRSIDYADVARMVTARDYDGMSDLLCQAGQDLKNGGAKGLALCANVAHKAVDALEKCTALPVLHIVDPTGKQIVSQGFKKVGLLATRAVMEEDFYKSRLTDKFGLQVVVPDQGFRNKVDSLIFDELSKDTISEAARSCFDKAYTKLVVEHHVDAVVLACTELRLVFKQEDLIVPTFDTTLLHAEGIAEWALSSD</sequence>
<evidence type="ECO:0000256" key="1">
    <source>
        <dbReference type="ARBA" id="ARBA00007847"/>
    </source>
</evidence>
<evidence type="ECO:0000313" key="4">
    <source>
        <dbReference type="Proteomes" id="UP001152049"/>
    </source>
</evidence>
<proteinExistence type="inferred from homology"/>